<evidence type="ECO:0000313" key="5">
    <source>
        <dbReference type="EMBL" id="MBK5143887.1"/>
    </source>
</evidence>
<dbReference type="SMART" id="SM00895">
    <property type="entry name" value="FCD"/>
    <property type="match status" value="1"/>
</dbReference>
<dbReference type="Pfam" id="PF07729">
    <property type="entry name" value="FCD"/>
    <property type="match status" value="1"/>
</dbReference>
<dbReference type="CDD" id="cd07377">
    <property type="entry name" value="WHTH_GntR"/>
    <property type="match status" value="1"/>
</dbReference>
<dbReference type="InterPro" id="IPR000524">
    <property type="entry name" value="Tscrpt_reg_HTH_GntR"/>
</dbReference>
<dbReference type="InterPro" id="IPR011711">
    <property type="entry name" value="GntR_C"/>
</dbReference>
<protein>
    <submittedName>
        <fullName evidence="5">GntR family transcriptional regulator</fullName>
    </submittedName>
</protein>
<dbReference type="EMBL" id="JADRCR010000004">
    <property type="protein sequence ID" value="MBK5143887.1"/>
    <property type="molecule type" value="Genomic_DNA"/>
</dbReference>
<evidence type="ECO:0000256" key="2">
    <source>
        <dbReference type="ARBA" id="ARBA00023125"/>
    </source>
</evidence>
<dbReference type="RefSeq" id="WP_218466557.1">
    <property type="nucleotide sequence ID" value="NZ_JADRCR010000004.1"/>
</dbReference>
<keyword evidence="1" id="KW-0805">Transcription regulation</keyword>
<dbReference type="Pfam" id="PF00392">
    <property type="entry name" value="GntR"/>
    <property type="match status" value="1"/>
</dbReference>
<evidence type="ECO:0000256" key="1">
    <source>
        <dbReference type="ARBA" id="ARBA00023015"/>
    </source>
</evidence>
<evidence type="ECO:0000259" key="4">
    <source>
        <dbReference type="PROSITE" id="PS50949"/>
    </source>
</evidence>
<evidence type="ECO:0000313" key="6">
    <source>
        <dbReference type="Proteomes" id="UP001296921"/>
    </source>
</evidence>
<name>A0ABS1IQ53_9GAMM</name>
<accession>A0ABS1IQ53</accession>
<organism evidence="5 6">
    <name type="scientific">Limnobaculum allomyrinae</name>
    <dbReference type="NCBI Taxonomy" id="2791986"/>
    <lineage>
        <taxon>Bacteria</taxon>
        <taxon>Pseudomonadati</taxon>
        <taxon>Pseudomonadota</taxon>
        <taxon>Gammaproteobacteria</taxon>
        <taxon>Enterobacterales</taxon>
        <taxon>Budviciaceae</taxon>
        <taxon>Limnobaculum</taxon>
    </lineage>
</organism>
<reference evidence="5 6" key="1">
    <citation type="submission" date="2020-11" db="EMBL/GenBank/DDBJ databases">
        <title>Insectihabitans protaetiae gen. nov. sp. nov. and Insectihabitans allomyrinae sp. nov., isolated from larvae of Protaetia brevitarsis seulensis and Allomyrina dichotoma, respectively.</title>
        <authorList>
            <person name="Lee S.D."/>
            <person name="Byeon Y.-S."/>
            <person name="Kim S.-M."/>
            <person name="Yang H.L."/>
            <person name="Kim I.S."/>
        </authorList>
    </citation>
    <scope>NUCLEOTIDE SEQUENCE [LARGE SCALE GENOMIC DNA]</scope>
    <source>
        <strain evidence="5 6">BWR-B9</strain>
    </source>
</reference>
<keyword evidence="6" id="KW-1185">Reference proteome</keyword>
<evidence type="ECO:0000256" key="3">
    <source>
        <dbReference type="ARBA" id="ARBA00023163"/>
    </source>
</evidence>
<keyword evidence="2" id="KW-0238">DNA-binding</keyword>
<feature type="domain" description="HTH gntR-type" evidence="4">
    <location>
        <begin position="2"/>
        <end position="69"/>
    </location>
</feature>
<dbReference type="Proteomes" id="UP001296921">
    <property type="component" value="Unassembled WGS sequence"/>
</dbReference>
<sequence length="221" mass="25767">MKTKAKTIYFDLKHRILSGELKADTRLVIHQLAGMYDSSDIPVREALKELAAEDLIEMSPHKGSRVKRLSVKEMQDMLEIRKTLEPLAARLAAENSTPELVDELEKVYEKSVHMAQEHNYTDYSNANREFHQLIVEASDNTYLKKLLSELLSNERRTKTIFDLFPDVVDMSLQEHREMIRLIAEKKGKEMAELMLKHKSRSYDKLNDYFSNLLKEQDNDQP</sequence>
<dbReference type="PANTHER" id="PTHR43537">
    <property type="entry name" value="TRANSCRIPTIONAL REGULATOR, GNTR FAMILY"/>
    <property type="match status" value="1"/>
</dbReference>
<proteinExistence type="predicted"/>
<keyword evidence="3" id="KW-0804">Transcription</keyword>
<dbReference type="PROSITE" id="PS50949">
    <property type="entry name" value="HTH_GNTR"/>
    <property type="match status" value="1"/>
</dbReference>
<comment type="caution">
    <text evidence="5">The sequence shown here is derived from an EMBL/GenBank/DDBJ whole genome shotgun (WGS) entry which is preliminary data.</text>
</comment>
<dbReference type="SMART" id="SM00345">
    <property type="entry name" value="HTH_GNTR"/>
    <property type="match status" value="1"/>
</dbReference>
<dbReference type="PANTHER" id="PTHR43537:SF49">
    <property type="entry name" value="TRANSCRIPTIONAL REGULATORY PROTEIN"/>
    <property type="match status" value="1"/>
</dbReference>
<gene>
    <name evidence="5" type="ORF">I2494_09170</name>
</gene>